<proteinExistence type="predicted"/>
<name>A0A6J7X3V7_9CAUD</name>
<gene>
    <name evidence="1" type="ORF">UFOVP745_29</name>
</gene>
<organism evidence="1">
    <name type="scientific">uncultured Caudovirales phage</name>
    <dbReference type="NCBI Taxonomy" id="2100421"/>
    <lineage>
        <taxon>Viruses</taxon>
        <taxon>Duplodnaviria</taxon>
        <taxon>Heunggongvirae</taxon>
        <taxon>Uroviricota</taxon>
        <taxon>Caudoviricetes</taxon>
        <taxon>Peduoviridae</taxon>
        <taxon>Maltschvirus</taxon>
        <taxon>Maltschvirus maltsch</taxon>
    </lineage>
</organism>
<evidence type="ECO:0000313" key="1">
    <source>
        <dbReference type="EMBL" id="CAB5225521.1"/>
    </source>
</evidence>
<dbReference type="EMBL" id="LR798348">
    <property type="protein sequence ID" value="CAB5225521.1"/>
    <property type="molecule type" value="Genomic_DNA"/>
</dbReference>
<sequence length="36" mass="3899">MSEVIFNVVAMETAPVKAVAMPDLSGENWIETLFSA</sequence>
<accession>A0A6J7X3V7</accession>
<protein>
    <submittedName>
        <fullName evidence="1">Uncharacterized protein</fullName>
    </submittedName>
</protein>
<reference evidence="1" key="1">
    <citation type="submission" date="2020-05" db="EMBL/GenBank/DDBJ databases">
        <authorList>
            <person name="Chiriac C."/>
            <person name="Salcher M."/>
            <person name="Ghai R."/>
            <person name="Kavagutti S V."/>
        </authorList>
    </citation>
    <scope>NUCLEOTIDE SEQUENCE</scope>
</reference>